<gene>
    <name evidence="2" type="ORF">DS031_18570</name>
</gene>
<dbReference type="GO" id="GO:0003910">
    <property type="term" value="F:DNA ligase (ATP) activity"/>
    <property type="evidence" value="ECO:0007669"/>
    <property type="project" value="InterPro"/>
</dbReference>
<dbReference type="Gene3D" id="3.30.1490.70">
    <property type="match status" value="1"/>
</dbReference>
<accession>A0A366XPP1</accession>
<dbReference type="EMBL" id="QOCW01000025">
    <property type="protein sequence ID" value="RBW68082.1"/>
    <property type="molecule type" value="Genomic_DNA"/>
</dbReference>
<dbReference type="Proteomes" id="UP000253314">
    <property type="component" value="Unassembled WGS sequence"/>
</dbReference>
<dbReference type="GO" id="GO:0005524">
    <property type="term" value="F:ATP binding"/>
    <property type="evidence" value="ECO:0007669"/>
    <property type="project" value="InterPro"/>
</dbReference>
<keyword evidence="3" id="KW-1185">Reference proteome</keyword>
<feature type="domain" description="ATP-dependent DNA ligase family profile" evidence="1">
    <location>
        <begin position="4"/>
        <end position="31"/>
    </location>
</feature>
<comment type="caution">
    <text evidence="2">The sequence shown here is derived from an EMBL/GenBank/DDBJ whole genome shotgun (WGS) entry which is preliminary data.</text>
</comment>
<dbReference type="GO" id="GO:0006310">
    <property type="term" value="P:DNA recombination"/>
    <property type="evidence" value="ECO:0007669"/>
    <property type="project" value="InterPro"/>
</dbReference>
<dbReference type="RefSeq" id="WP_113807557.1">
    <property type="nucleotide sequence ID" value="NZ_QOCW01000025.1"/>
</dbReference>
<evidence type="ECO:0000313" key="2">
    <source>
        <dbReference type="EMBL" id="RBW68082.1"/>
    </source>
</evidence>
<organism evidence="2 3">
    <name type="scientific">Bacillus taeanensis</name>
    <dbReference type="NCBI Taxonomy" id="273032"/>
    <lineage>
        <taxon>Bacteria</taxon>
        <taxon>Bacillati</taxon>
        <taxon>Bacillota</taxon>
        <taxon>Bacilli</taxon>
        <taxon>Bacillales</taxon>
        <taxon>Bacillaceae</taxon>
        <taxon>Bacillus</taxon>
    </lineage>
</organism>
<dbReference type="OrthoDB" id="5503604at2"/>
<dbReference type="GO" id="GO:0006281">
    <property type="term" value="P:DNA repair"/>
    <property type="evidence" value="ECO:0007669"/>
    <property type="project" value="InterPro"/>
</dbReference>
<dbReference type="AlphaFoldDB" id="A0A366XPP1"/>
<name>A0A366XPP1_9BACI</name>
<sequence>MVKEQELEGIVLKKEDSKYRPGTRSNNWIKIINYQHEHVYITSMT</sequence>
<reference evidence="2 3" key="1">
    <citation type="submission" date="2018-07" db="EMBL/GenBank/DDBJ databases">
        <title>Lottiidibacillus patelloidae gen. nov., sp. nov., isolated from the intestinal tract of a marine limpet and the reclassification of B. taeanensis BH030017T, B. algicola KMM 3737T and B. hwajinpoensis SW-72T as genus Lottiidibacillus.</title>
        <authorList>
            <person name="Liu R."/>
            <person name="Huang Z."/>
        </authorList>
    </citation>
    <scope>NUCLEOTIDE SEQUENCE [LARGE SCALE GENOMIC DNA]</scope>
    <source>
        <strain evidence="2 3">BH030017</strain>
    </source>
</reference>
<proteinExistence type="predicted"/>
<dbReference type="Pfam" id="PF01068">
    <property type="entry name" value="DNA_ligase_A_M"/>
    <property type="match status" value="1"/>
</dbReference>
<protein>
    <recommendedName>
        <fullName evidence="1">ATP-dependent DNA ligase family profile domain-containing protein</fullName>
    </recommendedName>
</protein>
<dbReference type="InterPro" id="IPR012310">
    <property type="entry name" value="DNA_ligase_ATP-dep_cent"/>
</dbReference>
<evidence type="ECO:0000313" key="3">
    <source>
        <dbReference type="Proteomes" id="UP000253314"/>
    </source>
</evidence>
<dbReference type="SUPFAM" id="SSF56091">
    <property type="entry name" value="DNA ligase/mRNA capping enzyme, catalytic domain"/>
    <property type="match status" value="1"/>
</dbReference>
<evidence type="ECO:0000259" key="1">
    <source>
        <dbReference type="Pfam" id="PF01068"/>
    </source>
</evidence>